<proteinExistence type="predicted"/>
<organism evidence="2 3">
    <name type="scientific">Torulaspora globosa</name>
    <dbReference type="NCBI Taxonomy" id="48254"/>
    <lineage>
        <taxon>Eukaryota</taxon>
        <taxon>Fungi</taxon>
        <taxon>Dikarya</taxon>
        <taxon>Ascomycota</taxon>
        <taxon>Saccharomycotina</taxon>
        <taxon>Saccharomycetes</taxon>
        <taxon>Saccharomycetales</taxon>
        <taxon>Saccharomycetaceae</taxon>
        <taxon>Torulaspora</taxon>
    </lineage>
</organism>
<sequence length="213" mass="24876">MANDVRNHDIQRQQQQQQQQQQQPLYMSPQTENLTHMYSLVDKLIKQLQKNREEKERVLWSVDILSKQLGKRAGSGRGNNDIVLFNRFLSQRISSGLPASDDGLEGAEKEEILRRQNEQLRKILKAKKDLNRETLGLLRAHEDSLEQIVALLRTNVVTYHKKFIAKVRQKLEDEVFPLEDAEFSSYVDNVNEIHELMLVSEVYRNILRLADTI</sequence>
<dbReference type="EMBL" id="CP059247">
    <property type="protein sequence ID" value="QLL31756.1"/>
    <property type="molecule type" value="Genomic_DNA"/>
</dbReference>
<dbReference type="GeneID" id="59324875"/>
<reference evidence="2 3" key="1">
    <citation type="submission" date="2020-06" db="EMBL/GenBank/DDBJ databases">
        <title>The yeast mating-type switching endonuclease HO is a domesticated member of an unorthodox homing genetic element family.</title>
        <authorList>
            <person name="Coughlan A.Y."/>
            <person name="Lombardi L."/>
            <person name="Braun-Galleani S."/>
            <person name="Martos A.R."/>
            <person name="Galeote V."/>
            <person name="Bigey F."/>
            <person name="Dequin S."/>
            <person name="Byrne K.P."/>
            <person name="Wolfe K.H."/>
        </authorList>
    </citation>
    <scope>NUCLEOTIDE SEQUENCE [LARGE SCALE GENOMIC DNA]</scope>
    <source>
        <strain evidence="2 3">CBS764</strain>
    </source>
</reference>
<evidence type="ECO:0000313" key="3">
    <source>
        <dbReference type="Proteomes" id="UP000515788"/>
    </source>
</evidence>
<dbReference type="AlphaFoldDB" id="A0A7G3ZE20"/>
<feature type="region of interest" description="Disordered" evidence="1">
    <location>
        <begin position="1"/>
        <end position="25"/>
    </location>
</feature>
<feature type="compositionally biased region" description="Low complexity" evidence="1">
    <location>
        <begin position="12"/>
        <end position="23"/>
    </location>
</feature>
<dbReference type="RefSeq" id="XP_037138431.1">
    <property type="nucleotide sequence ID" value="XM_037282536.1"/>
</dbReference>
<dbReference type="KEGG" id="tgb:HG536_0B06220"/>
<evidence type="ECO:0000256" key="1">
    <source>
        <dbReference type="SAM" id="MobiDB-lite"/>
    </source>
</evidence>
<name>A0A7G3ZE20_9SACH</name>
<dbReference type="Proteomes" id="UP000515788">
    <property type="component" value="Chromosome 2"/>
</dbReference>
<accession>A0A7G3ZE20</accession>
<evidence type="ECO:0000313" key="2">
    <source>
        <dbReference type="EMBL" id="QLL31756.1"/>
    </source>
</evidence>
<gene>
    <name evidence="2" type="ORF">HG536_0B06220</name>
</gene>
<dbReference type="OrthoDB" id="4067912at2759"/>
<feature type="compositionally biased region" description="Basic and acidic residues" evidence="1">
    <location>
        <begin position="1"/>
        <end position="11"/>
    </location>
</feature>
<keyword evidence="3" id="KW-1185">Reference proteome</keyword>
<protein>
    <submittedName>
        <fullName evidence="2">Uncharacterized protein</fullName>
    </submittedName>
</protein>